<evidence type="ECO:0000256" key="3">
    <source>
        <dbReference type="ARBA" id="ARBA00023163"/>
    </source>
</evidence>
<dbReference type="InterPro" id="IPR001647">
    <property type="entry name" value="HTH_TetR"/>
</dbReference>
<dbReference type="PANTHER" id="PTHR30055:SF234">
    <property type="entry name" value="HTH-TYPE TRANSCRIPTIONAL REGULATOR BETI"/>
    <property type="match status" value="1"/>
</dbReference>
<dbReference type="Pfam" id="PF00440">
    <property type="entry name" value="TetR_N"/>
    <property type="match status" value="1"/>
</dbReference>
<sequence length="223" mass="23737">MVDRSRRAAPLPPEERRAAILRAVRGVVLERGAGVTTRELAQAAGVAEGTLFRVFEDKNALVRATVLAAVDPAADVPILAAVGVGTPLEERVRAVLDIGLDRMGHVMQWMGILHEVARAAGEPAGRDAHMGLREHLDRQERGQRAVRDAIAELLAPDADRFAHPVEVVVDLLSLTVGGLAMSLIDARRRGVEPVVPPLDVVVAHFLHGALAPAAPSGRPEGDH</sequence>
<reference evidence="6 7" key="1">
    <citation type="submission" date="2021-05" db="EMBL/GenBank/DDBJ databases">
        <title>Description of Cellulomonas sp. DKR-3 sp. nov.</title>
        <authorList>
            <person name="Dahal R.H."/>
            <person name="Chaudhary D.K."/>
        </authorList>
    </citation>
    <scope>NUCLEOTIDE SEQUENCE [LARGE SCALE GENOMIC DNA]</scope>
    <source>
        <strain evidence="6 7">DKR-3</strain>
    </source>
</reference>
<keyword evidence="7" id="KW-1185">Reference proteome</keyword>
<dbReference type="InterPro" id="IPR009057">
    <property type="entry name" value="Homeodomain-like_sf"/>
</dbReference>
<dbReference type="PRINTS" id="PR00455">
    <property type="entry name" value="HTHTETR"/>
</dbReference>
<dbReference type="RefSeq" id="WP_214351441.1">
    <property type="nucleotide sequence ID" value="NZ_JAHBOH010000001.1"/>
</dbReference>
<keyword evidence="2 4" id="KW-0238">DNA-binding</keyword>
<dbReference type="Proteomes" id="UP000722125">
    <property type="component" value="Unassembled WGS sequence"/>
</dbReference>
<accession>A0ABS5U1L1</accession>
<evidence type="ECO:0000256" key="1">
    <source>
        <dbReference type="ARBA" id="ARBA00023015"/>
    </source>
</evidence>
<feature type="DNA-binding region" description="H-T-H motif" evidence="4">
    <location>
        <begin position="36"/>
        <end position="55"/>
    </location>
</feature>
<feature type="domain" description="HTH tetR-type" evidence="5">
    <location>
        <begin position="14"/>
        <end position="73"/>
    </location>
</feature>
<evidence type="ECO:0000259" key="5">
    <source>
        <dbReference type="PROSITE" id="PS50977"/>
    </source>
</evidence>
<keyword evidence="3" id="KW-0804">Transcription</keyword>
<name>A0ABS5U1L1_9CELL</name>
<dbReference type="InterPro" id="IPR050109">
    <property type="entry name" value="HTH-type_TetR-like_transc_reg"/>
</dbReference>
<dbReference type="PROSITE" id="PS50977">
    <property type="entry name" value="HTH_TETR_2"/>
    <property type="match status" value="1"/>
</dbReference>
<protein>
    <submittedName>
        <fullName evidence="6">TetR/AcrR family transcriptional regulator</fullName>
    </submittedName>
</protein>
<dbReference type="Gene3D" id="1.10.357.10">
    <property type="entry name" value="Tetracycline Repressor, domain 2"/>
    <property type="match status" value="1"/>
</dbReference>
<organism evidence="6 7">
    <name type="scientific">Cellulomonas fulva</name>
    <dbReference type="NCBI Taxonomy" id="2835530"/>
    <lineage>
        <taxon>Bacteria</taxon>
        <taxon>Bacillati</taxon>
        <taxon>Actinomycetota</taxon>
        <taxon>Actinomycetes</taxon>
        <taxon>Micrococcales</taxon>
        <taxon>Cellulomonadaceae</taxon>
        <taxon>Cellulomonas</taxon>
    </lineage>
</organism>
<dbReference type="SUPFAM" id="SSF46689">
    <property type="entry name" value="Homeodomain-like"/>
    <property type="match status" value="1"/>
</dbReference>
<dbReference type="PANTHER" id="PTHR30055">
    <property type="entry name" value="HTH-TYPE TRANSCRIPTIONAL REGULATOR RUTR"/>
    <property type="match status" value="1"/>
</dbReference>
<evidence type="ECO:0000313" key="6">
    <source>
        <dbReference type="EMBL" id="MBT0995281.1"/>
    </source>
</evidence>
<proteinExistence type="predicted"/>
<evidence type="ECO:0000256" key="2">
    <source>
        <dbReference type="ARBA" id="ARBA00023125"/>
    </source>
</evidence>
<comment type="caution">
    <text evidence="6">The sequence shown here is derived from an EMBL/GenBank/DDBJ whole genome shotgun (WGS) entry which is preliminary data.</text>
</comment>
<evidence type="ECO:0000313" key="7">
    <source>
        <dbReference type="Proteomes" id="UP000722125"/>
    </source>
</evidence>
<evidence type="ECO:0000256" key="4">
    <source>
        <dbReference type="PROSITE-ProRule" id="PRU00335"/>
    </source>
</evidence>
<gene>
    <name evidence="6" type="ORF">KIN34_13405</name>
</gene>
<dbReference type="EMBL" id="JAHBOH010000001">
    <property type="protein sequence ID" value="MBT0995281.1"/>
    <property type="molecule type" value="Genomic_DNA"/>
</dbReference>
<keyword evidence="1" id="KW-0805">Transcription regulation</keyword>